<feature type="region of interest" description="Disordered" evidence="1">
    <location>
        <begin position="153"/>
        <end position="189"/>
    </location>
</feature>
<gene>
    <name evidence="3" type="ORF">GSOID_T00009991001</name>
</gene>
<dbReference type="InParanoid" id="E4XZ37"/>
<dbReference type="OrthoDB" id="10498175at2759"/>
<keyword evidence="2" id="KW-0472">Membrane</keyword>
<feature type="compositionally biased region" description="Basic and acidic residues" evidence="1">
    <location>
        <begin position="169"/>
        <end position="185"/>
    </location>
</feature>
<evidence type="ECO:0000256" key="2">
    <source>
        <dbReference type="SAM" id="Phobius"/>
    </source>
</evidence>
<evidence type="ECO:0000313" key="4">
    <source>
        <dbReference type="Proteomes" id="UP000001307"/>
    </source>
</evidence>
<organism evidence="3">
    <name type="scientific">Oikopleura dioica</name>
    <name type="common">Tunicate</name>
    <dbReference type="NCBI Taxonomy" id="34765"/>
    <lineage>
        <taxon>Eukaryota</taxon>
        <taxon>Metazoa</taxon>
        <taxon>Chordata</taxon>
        <taxon>Tunicata</taxon>
        <taxon>Appendicularia</taxon>
        <taxon>Copelata</taxon>
        <taxon>Oikopleuridae</taxon>
        <taxon>Oikopleura</taxon>
    </lineage>
</organism>
<evidence type="ECO:0000313" key="3">
    <source>
        <dbReference type="EMBL" id="CBY14899.1"/>
    </source>
</evidence>
<protein>
    <submittedName>
        <fullName evidence="3">Uncharacterized protein</fullName>
    </submittedName>
</protein>
<keyword evidence="4" id="KW-1185">Reference proteome</keyword>
<accession>E4XZ37</accession>
<keyword evidence="2" id="KW-1133">Transmembrane helix</keyword>
<reference evidence="3" key="1">
    <citation type="journal article" date="2010" name="Science">
        <title>Plasticity of animal genome architecture unmasked by rapid evolution of a pelagic tunicate.</title>
        <authorList>
            <person name="Denoeud F."/>
            <person name="Henriet S."/>
            <person name="Mungpakdee S."/>
            <person name="Aury J.M."/>
            <person name="Da Silva C."/>
            <person name="Brinkmann H."/>
            <person name="Mikhaleva J."/>
            <person name="Olsen L.C."/>
            <person name="Jubin C."/>
            <person name="Canestro C."/>
            <person name="Bouquet J.M."/>
            <person name="Danks G."/>
            <person name="Poulain J."/>
            <person name="Campsteijn C."/>
            <person name="Adamski M."/>
            <person name="Cross I."/>
            <person name="Yadetie F."/>
            <person name="Muffato M."/>
            <person name="Louis A."/>
            <person name="Butcher S."/>
            <person name="Tsagkogeorga G."/>
            <person name="Konrad A."/>
            <person name="Singh S."/>
            <person name="Jensen M.F."/>
            <person name="Cong E.H."/>
            <person name="Eikeseth-Otteraa H."/>
            <person name="Noel B."/>
            <person name="Anthouard V."/>
            <person name="Porcel B.M."/>
            <person name="Kachouri-Lafond R."/>
            <person name="Nishino A."/>
            <person name="Ugolini M."/>
            <person name="Chourrout P."/>
            <person name="Nishida H."/>
            <person name="Aasland R."/>
            <person name="Huzurbazar S."/>
            <person name="Westhof E."/>
            <person name="Delsuc F."/>
            <person name="Lehrach H."/>
            <person name="Reinhardt R."/>
            <person name="Weissenbach J."/>
            <person name="Roy S.W."/>
            <person name="Artiguenave F."/>
            <person name="Postlethwait J.H."/>
            <person name="Manak J.R."/>
            <person name="Thompson E.M."/>
            <person name="Jaillon O."/>
            <person name="Du Pasquier L."/>
            <person name="Boudinot P."/>
            <person name="Liberles D.A."/>
            <person name="Volff J.N."/>
            <person name="Philippe H."/>
            <person name="Lenhard B."/>
            <person name="Roest Crollius H."/>
            <person name="Wincker P."/>
            <person name="Chourrout D."/>
        </authorList>
    </citation>
    <scope>NUCLEOTIDE SEQUENCE [LARGE SCALE GENOMIC DNA]</scope>
</reference>
<keyword evidence="2" id="KW-0812">Transmembrane</keyword>
<dbReference type="AlphaFoldDB" id="E4XZ37"/>
<feature type="transmembrane region" description="Helical" evidence="2">
    <location>
        <begin position="119"/>
        <end position="142"/>
    </location>
</feature>
<evidence type="ECO:0000256" key="1">
    <source>
        <dbReference type="SAM" id="MobiDB-lite"/>
    </source>
</evidence>
<proteinExistence type="predicted"/>
<sequence length="207" mass="23417">MHHSVKTSSISESTAFLKTGKREFKRQKERENMSVATNLSAVTTTAAPSIASTTTASLPNYINQTAEESLSDLQCSCSCEKSDDTRIMRVFNMTISEYTQTTFPKEEKPAFDHLATFKFVMMPSFATFLILTAGFYMLAGYTSGKQMDDLKKKLNQEKESQDQPPPNFEKGKIETIVEEKSDETKFNSPCLTDQREDAFYKDRTSKE</sequence>
<dbReference type="Proteomes" id="UP000001307">
    <property type="component" value="Unassembled WGS sequence"/>
</dbReference>
<dbReference type="EMBL" id="FN653371">
    <property type="protein sequence ID" value="CBY14899.1"/>
    <property type="molecule type" value="Genomic_DNA"/>
</dbReference>
<name>E4XZ37_OIKDI</name>